<dbReference type="Proteomes" id="UP000050929">
    <property type="component" value="Unassembled WGS sequence"/>
</dbReference>
<dbReference type="RefSeq" id="WP_235805129.1">
    <property type="nucleotide sequence ID" value="NZ_AZDG01000003.1"/>
</dbReference>
<evidence type="ECO:0008006" key="3">
    <source>
        <dbReference type="Google" id="ProtNLM"/>
    </source>
</evidence>
<sequence>MPYKKYKNKEYTGITDIVQENIGSDAKDELHFLTDSGVDKEGEIKGWMGIHSSINSEVAKKNDDNFKKNKLYNPLKLRVYVRNKLAIDDFLPVINNNQIYANFIEGEISYNILDDDDFPDIATTSRQNMDENDDRVISLARILKREISNLISSRLKVKNLMKSSGDKLDETSNSSAKTELSNVLDKTFKKSIDEGHLDESNLNNMKKTILQNVRGEVLKKDHMIFFSHSRKNKNIMDFFYYLLKSIGVNESEMFYTSREDRSQMNENEVLEKVSKNNIINTNTEVFFYTTSEFQKSEYCMFEGGAAWATRTEDDIFVICDNYNNVPRYLNNNDKFLFQINKDTDIYKGENYNKIIRILNFLINHINKGRELNFGNKIPLFEESEFPDRVEEKNGKKAQLNKDIEEYWSTFVSNKD</sequence>
<protein>
    <recommendedName>
        <fullName evidence="3">TIR domain-containing protein</fullName>
    </recommendedName>
</protein>
<dbReference type="AlphaFoldDB" id="A0A0R1J260"/>
<dbReference type="EMBL" id="AZDG01000003">
    <property type="protein sequence ID" value="KRK65304.1"/>
    <property type="molecule type" value="Genomic_DNA"/>
</dbReference>
<keyword evidence="2" id="KW-1185">Reference proteome</keyword>
<evidence type="ECO:0000313" key="1">
    <source>
        <dbReference type="EMBL" id="KRK65304.1"/>
    </source>
</evidence>
<comment type="caution">
    <text evidence="1">The sequence shown here is derived from an EMBL/GenBank/DDBJ whole genome shotgun (WGS) entry which is preliminary data.</text>
</comment>
<dbReference type="STRING" id="1423811.FC72_GL001374"/>
<evidence type="ECO:0000313" key="2">
    <source>
        <dbReference type="Proteomes" id="UP000050929"/>
    </source>
</evidence>
<reference evidence="1 2" key="1">
    <citation type="journal article" date="2015" name="Genome Announc.">
        <title>Expanding the biotechnology potential of lactobacilli through comparative genomics of 213 strains and associated genera.</title>
        <authorList>
            <person name="Sun Z."/>
            <person name="Harris H.M."/>
            <person name="McCann A."/>
            <person name="Guo C."/>
            <person name="Argimon S."/>
            <person name="Zhang W."/>
            <person name="Yang X."/>
            <person name="Jeffery I.B."/>
            <person name="Cooney J.C."/>
            <person name="Kagawa T.F."/>
            <person name="Liu W."/>
            <person name="Song Y."/>
            <person name="Salvetti E."/>
            <person name="Wrobel A."/>
            <person name="Rasinkangas P."/>
            <person name="Parkhill J."/>
            <person name="Rea M.C."/>
            <person name="O'Sullivan O."/>
            <person name="Ritari J."/>
            <person name="Douillard F.P."/>
            <person name="Paul Ross R."/>
            <person name="Yang R."/>
            <person name="Briner A.E."/>
            <person name="Felis G.E."/>
            <person name="de Vos W.M."/>
            <person name="Barrangou R."/>
            <person name="Klaenhammer T.R."/>
            <person name="Caufield P.W."/>
            <person name="Cui Y."/>
            <person name="Zhang H."/>
            <person name="O'Toole P.W."/>
        </authorList>
    </citation>
    <scope>NUCLEOTIDE SEQUENCE [LARGE SCALE GENOMIC DNA]</scope>
    <source>
        <strain evidence="1 2">DSM 20183</strain>
    </source>
</reference>
<gene>
    <name evidence="1" type="ORF">FC72_GL001374</name>
</gene>
<accession>A0A0R1J260</accession>
<organism evidence="1 2">
    <name type="scientific">Companilactobacillus tucceti DSM 20183</name>
    <dbReference type="NCBI Taxonomy" id="1423811"/>
    <lineage>
        <taxon>Bacteria</taxon>
        <taxon>Bacillati</taxon>
        <taxon>Bacillota</taxon>
        <taxon>Bacilli</taxon>
        <taxon>Lactobacillales</taxon>
        <taxon>Lactobacillaceae</taxon>
        <taxon>Companilactobacillus</taxon>
    </lineage>
</organism>
<proteinExistence type="predicted"/>
<name>A0A0R1J260_9LACO</name>
<dbReference type="PATRIC" id="fig|1423811.3.peg.1398"/>